<evidence type="ECO:0000313" key="1">
    <source>
        <dbReference type="EMBL" id="KZV48359.1"/>
    </source>
</evidence>
<dbReference type="Proteomes" id="UP000250235">
    <property type="component" value="Unassembled WGS sequence"/>
</dbReference>
<reference evidence="1 2" key="1">
    <citation type="journal article" date="2015" name="Proc. Natl. Acad. Sci. U.S.A.">
        <title>The resurrection genome of Boea hygrometrica: A blueprint for survival of dehydration.</title>
        <authorList>
            <person name="Xiao L."/>
            <person name="Yang G."/>
            <person name="Zhang L."/>
            <person name="Yang X."/>
            <person name="Zhao S."/>
            <person name="Ji Z."/>
            <person name="Zhou Q."/>
            <person name="Hu M."/>
            <person name="Wang Y."/>
            <person name="Chen M."/>
            <person name="Xu Y."/>
            <person name="Jin H."/>
            <person name="Xiao X."/>
            <person name="Hu G."/>
            <person name="Bao F."/>
            <person name="Hu Y."/>
            <person name="Wan P."/>
            <person name="Li L."/>
            <person name="Deng X."/>
            <person name="Kuang T."/>
            <person name="Xiang C."/>
            <person name="Zhu J.K."/>
            <person name="Oliver M.J."/>
            <person name="He Y."/>
        </authorList>
    </citation>
    <scope>NUCLEOTIDE SEQUENCE [LARGE SCALE GENOMIC DNA]</scope>
    <source>
        <strain evidence="2">cv. XS01</strain>
    </source>
</reference>
<keyword evidence="2" id="KW-1185">Reference proteome</keyword>
<organism evidence="1 2">
    <name type="scientific">Dorcoceras hygrometricum</name>
    <dbReference type="NCBI Taxonomy" id="472368"/>
    <lineage>
        <taxon>Eukaryota</taxon>
        <taxon>Viridiplantae</taxon>
        <taxon>Streptophyta</taxon>
        <taxon>Embryophyta</taxon>
        <taxon>Tracheophyta</taxon>
        <taxon>Spermatophyta</taxon>
        <taxon>Magnoliopsida</taxon>
        <taxon>eudicotyledons</taxon>
        <taxon>Gunneridae</taxon>
        <taxon>Pentapetalae</taxon>
        <taxon>asterids</taxon>
        <taxon>lamiids</taxon>
        <taxon>Lamiales</taxon>
        <taxon>Gesneriaceae</taxon>
        <taxon>Didymocarpoideae</taxon>
        <taxon>Trichosporeae</taxon>
        <taxon>Loxocarpinae</taxon>
        <taxon>Dorcoceras</taxon>
    </lineage>
</organism>
<sequence>MVANRSQQGDESAVLPLALATCSTSTTQHTAKDSNFAISLLPTTSSKNGIERKSFLRGVQRYLKRAKRRSETTGIAGEKLRSSDKIWKTVQTIHQVSNCRRELEVVPSYVSPTVFGNPRYISVSRLQVRHGCLTDPTF</sequence>
<gene>
    <name evidence="1" type="ORF">F511_41520</name>
</gene>
<evidence type="ECO:0000313" key="2">
    <source>
        <dbReference type="Proteomes" id="UP000250235"/>
    </source>
</evidence>
<name>A0A2Z7CUJ0_9LAMI</name>
<dbReference type="EMBL" id="KQ993902">
    <property type="protein sequence ID" value="KZV48359.1"/>
    <property type="molecule type" value="Genomic_DNA"/>
</dbReference>
<dbReference type="AlphaFoldDB" id="A0A2Z7CUJ0"/>
<accession>A0A2Z7CUJ0</accession>
<proteinExistence type="predicted"/>
<protein>
    <submittedName>
        <fullName evidence="1">Uncharacterized protein</fullName>
    </submittedName>
</protein>